<organism evidence="1 2">
    <name type="scientific">Hyaloscypha hepaticicola</name>
    <dbReference type="NCBI Taxonomy" id="2082293"/>
    <lineage>
        <taxon>Eukaryota</taxon>
        <taxon>Fungi</taxon>
        <taxon>Dikarya</taxon>
        <taxon>Ascomycota</taxon>
        <taxon>Pezizomycotina</taxon>
        <taxon>Leotiomycetes</taxon>
        <taxon>Helotiales</taxon>
        <taxon>Hyaloscyphaceae</taxon>
        <taxon>Hyaloscypha</taxon>
    </lineage>
</organism>
<dbReference type="EMBL" id="KZ613469">
    <property type="protein sequence ID" value="PMD26022.1"/>
    <property type="molecule type" value="Genomic_DNA"/>
</dbReference>
<reference evidence="1 2" key="1">
    <citation type="submission" date="2016-05" db="EMBL/GenBank/DDBJ databases">
        <title>A degradative enzymes factory behind the ericoid mycorrhizal symbiosis.</title>
        <authorList>
            <consortium name="DOE Joint Genome Institute"/>
            <person name="Martino E."/>
            <person name="Morin E."/>
            <person name="Grelet G."/>
            <person name="Kuo A."/>
            <person name="Kohler A."/>
            <person name="Daghino S."/>
            <person name="Barry K."/>
            <person name="Choi C."/>
            <person name="Cichocki N."/>
            <person name="Clum A."/>
            <person name="Copeland A."/>
            <person name="Hainaut M."/>
            <person name="Haridas S."/>
            <person name="Labutti K."/>
            <person name="Lindquist E."/>
            <person name="Lipzen A."/>
            <person name="Khouja H.-R."/>
            <person name="Murat C."/>
            <person name="Ohm R."/>
            <person name="Olson A."/>
            <person name="Spatafora J."/>
            <person name="Veneault-Fourrey C."/>
            <person name="Henrissat B."/>
            <person name="Grigoriev I."/>
            <person name="Martin F."/>
            <person name="Perotto S."/>
        </authorList>
    </citation>
    <scope>NUCLEOTIDE SEQUENCE [LARGE SCALE GENOMIC DNA]</scope>
    <source>
        <strain evidence="1 2">UAMH 7357</strain>
    </source>
</reference>
<accession>A0A2J6QIE1</accession>
<evidence type="ECO:0000313" key="2">
    <source>
        <dbReference type="Proteomes" id="UP000235672"/>
    </source>
</evidence>
<proteinExistence type="predicted"/>
<protein>
    <submittedName>
        <fullName evidence="1">Uncharacterized protein</fullName>
    </submittedName>
</protein>
<sequence length="173" mass="19217">MLTMCMCPLIVAREGCPATLLPLLFNPFPKIPIFSFCLHIQQRNINTTLAIISAVPSPHVMRASVASHAPSRLSRFPSELSYKVWQCLIPITPVNIYCFHFRRLSVGAAHSASGMPARIPRSESEPKCSPTTHTKFVKLAQKLSVDGYRVLRKGEIIKLSGLYRNSDVAVWVG</sequence>
<evidence type="ECO:0000313" key="1">
    <source>
        <dbReference type="EMBL" id="PMD26022.1"/>
    </source>
</evidence>
<keyword evidence="2" id="KW-1185">Reference proteome</keyword>
<dbReference type="AlphaFoldDB" id="A0A2J6QIE1"/>
<gene>
    <name evidence="1" type="ORF">NA56DRAFT_392406</name>
</gene>
<dbReference type="Proteomes" id="UP000235672">
    <property type="component" value="Unassembled WGS sequence"/>
</dbReference>
<name>A0A2J6QIE1_9HELO</name>